<accession>A0A450UL77</accession>
<feature type="compositionally biased region" description="Low complexity" evidence="2">
    <location>
        <begin position="188"/>
        <end position="203"/>
    </location>
</feature>
<gene>
    <name evidence="3" type="ORF">BECKLFY1418B_GA0070995_10446</name>
</gene>
<organism evidence="3">
    <name type="scientific">Candidatus Kentrum sp. LFY</name>
    <dbReference type="NCBI Taxonomy" id="2126342"/>
    <lineage>
        <taxon>Bacteria</taxon>
        <taxon>Pseudomonadati</taxon>
        <taxon>Pseudomonadota</taxon>
        <taxon>Gammaproteobacteria</taxon>
        <taxon>Candidatus Kentrum</taxon>
    </lineage>
</organism>
<dbReference type="AlphaFoldDB" id="A0A450UL77"/>
<evidence type="ECO:0000256" key="1">
    <source>
        <dbReference type="SAM" id="Coils"/>
    </source>
</evidence>
<dbReference type="EMBL" id="CAADFF010000044">
    <property type="protein sequence ID" value="VFJ93302.1"/>
    <property type="molecule type" value="Genomic_DNA"/>
</dbReference>
<feature type="region of interest" description="Disordered" evidence="2">
    <location>
        <begin position="183"/>
        <end position="203"/>
    </location>
</feature>
<evidence type="ECO:0000313" key="3">
    <source>
        <dbReference type="EMBL" id="VFJ93302.1"/>
    </source>
</evidence>
<sequence length="203" mass="22676">MGRDAHQQQGGDYGEQQSKVLGHHAHHFRFCFYDTQPGQVGTRKDFGWFPGGSLGIFSTKAIASGFCFRASAWESAFRENQVIREAEREINEINQEDENITVRFSITILFRACNLGFANSTSGIFSEKGIFGGFFHAGSFVRPFRPTKDSEGEGKESWESAISFTSLSRYQRVYQKPRDTLNTTALHGSLSPPGQSSSSITPW</sequence>
<reference evidence="3" key="1">
    <citation type="submission" date="2019-02" db="EMBL/GenBank/DDBJ databases">
        <authorList>
            <person name="Gruber-Vodicka R. H."/>
            <person name="Seah K. B. B."/>
        </authorList>
    </citation>
    <scope>NUCLEOTIDE SEQUENCE</scope>
    <source>
        <strain evidence="3">BECK_M7</strain>
    </source>
</reference>
<name>A0A450UL77_9GAMM</name>
<keyword evidence="1" id="KW-0175">Coiled coil</keyword>
<proteinExistence type="predicted"/>
<feature type="coiled-coil region" evidence="1">
    <location>
        <begin position="76"/>
        <end position="103"/>
    </location>
</feature>
<evidence type="ECO:0000256" key="2">
    <source>
        <dbReference type="SAM" id="MobiDB-lite"/>
    </source>
</evidence>
<protein>
    <submittedName>
        <fullName evidence="3">Uncharacterized protein</fullName>
    </submittedName>
</protein>